<proteinExistence type="predicted"/>
<organism evidence="1 2">
    <name type="scientific">Avena sativa</name>
    <name type="common">Oat</name>
    <dbReference type="NCBI Taxonomy" id="4498"/>
    <lineage>
        <taxon>Eukaryota</taxon>
        <taxon>Viridiplantae</taxon>
        <taxon>Streptophyta</taxon>
        <taxon>Embryophyta</taxon>
        <taxon>Tracheophyta</taxon>
        <taxon>Spermatophyta</taxon>
        <taxon>Magnoliopsida</taxon>
        <taxon>Liliopsida</taxon>
        <taxon>Poales</taxon>
        <taxon>Poaceae</taxon>
        <taxon>BOP clade</taxon>
        <taxon>Pooideae</taxon>
        <taxon>Poodae</taxon>
        <taxon>Poeae</taxon>
        <taxon>Poeae Chloroplast Group 1 (Aveneae type)</taxon>
        <taxon>Aveninae</taxon>
        <taxon>Avena</taxon>
    </lineage>
</organism>
<accession>A0ACD6AM29</accession>
<evidence type="ECO:0000313" key="2">
    <source>
        <dbReference type="Proteomes" id="UP001732700"/>
    </source>
</evidence>
<keyword evidence="2" id="KW-1185">Reference proteome</keyword>
<name>A0ACD6AM29_AVESA</name>
<dbReference type="Proteomes" id="UP001732700">
    <property type="component" value="Unassembled WGS sequence"/>
</dbReference>
<dbReference type="EnsemblPlants" id="AVESA.00010b.r2.UnG1477380.1">
    <property type="protein sequence ID" value="AVESA.00010b.r2.UnG1477380.1.CDS.1"/>
    <property type="gene ID" value="AVESA.00010b.r2.UnG1477380"/>
</dbReference>
<evidence type="ECO:0000313" key="1">
    <source>
        <dbReference type="EnsemblPlants" id="AVESA.00010b.r2.UnG1477380.1.CDS.1"/>
    </source>
</evidence>
<sequence length="161" mass="18582">MKSIIRIPTKYENGYMYIVQAPWGGLLLIRRILDDVDLEPEPGAPVFWNTTGYTIYEVEAAGSELKEINCLRDHVLFLGHNQSLCLSAEEYPSLRANHVYFTDDCYWWTSGLENNHRDMGIFNLDDNSKEELASPQLWSKWPAPMWITPDLRKMNVASRGV</sequence>
<reference evidence="1" key="1">
    <citation type="submission" date="2025-09" db="UniProtKB">
        <authorList>
            <consortium name="EnsemblPlants"/>
        </authorList>
    </citation>
    <scope>IDENTIFICATION</scope>
</reference>
<protein>
    <submittedName>
        <fullName evidence="1">Uncharacterized protein</fullName>
    </submittedName>
</protein>